<keyword evidence="2" id="KW-1185">Reference proteome</keyword>
<sequence>MNRTDFDAVVVGSGPNGLAAAIAMQQEGLSVLIIEGKAEIGGGLRSAELTLPGFVHDICSAIHPLAIGSPFFNTLPLQDHGLLYAYPGLAAAHPFDDGTAAVLSASLRETAGLLGQDEQAYIKVIGPLLKDWPDIAPDVLGPLRFPKHPLAMARFGLNALTSASFLAKRFKTKAARGLWAGMAAHSIQPLSNLSTSAIGLVLMTAAHLKGWPVPVGGSATIADALASYFIAIGGRIETGRFISSLNELPSAKAVLFDVTPKQLLQIAGHKFSALYKWQLERYRYGMGVFKVDWALDEAIPFTAVQARQAGTVHIGNTIEEIALSEKQCWQGKHAEKPFVLLAQQSLFDSSRAPEGKQTAWAYCHVPNGSVKDMTAVIEQQVERFAPGFRDRILARHTMNTSQMEAYNPNYIGGDINGGVIDLGQIFTRPALRSSPYRTSAKGLYLCSSSTPPGGGVHGMCGYHAARRALKDIFSIEI</sequence>
<evidence type="ECO:0000313" key="1">
    <source>
        <dbReference type="EMBL" id="MDR6784341.1"/>
    </source>
</evidence>
<protein>
    <submittedName>
        <fullName evidence="1">Phytoene dehydrogenase-like protein</fullName>
    </submittedName>
</protein>
<accession>A0ACC6KYP7</accession>
<name>A0ACC6KYP7_9SPHI</name>
<dbReference type="Proteomes" id="UP001246858">
    <property type="component" value="Unassembled WGS sequence"/>
</dbReference>
<proteinExistence type="predicted"/>
<reference evidence="1" key="1">
    <citation type="submission" date="2023-07" db="EMBL/GenBank/DDBJ databases">
        <title>Sorghum-associated microbial communities from plants grown in Nebraska, USA.</title>
        <authorList>
            <person name="Schachtman D."/>
        </authorList>
    </citation>
    <scope>NUCLEOTIDE SEQUENCE</scope>
    <source>
        <strain evidence="1">2697</strain>
    </source>
</reference>
<dbReference type="EMBL" id="JAVDTF010000002">
    <property type="protein sequence ID" value="MDR6784341.1"/>
    <property type="molecule type" value="Genomic_DNA"/>
</dbReference>
<comment type="caution">
    <text evidence="1">The sequence shown here is derived from an EMBL/GenBank/DDBJ whole genome shotgun (WGS) entry which is preliminary data.</text>
</comment>
<evidence type="ECO:0000313" key="2">
    <source>
        <dbReference type="Proteomes" id="UP001246858"/>
    </source>
</evidence>
<gene>
    <name evidence="1" type="ORF">J2X78_002906</name>
</gene>
<organism evidence="1 2">
    <name type="scientific">Pedobacter africanus</name>
    <dbReference type="NCBI Taxonomy" id="151894"/>
    <lineage>
        <taxon>Bacteria</taxon>
        <taxon>Pseudomonadati</taxon>
        <taxon>Bacteroidota</taxon>
        <taxon>Sphingobacteriia</taxon>
        <taxon>Sphingobacteriales</taxon>
        <taxon>Sphingobacteriaceae</taxon>
        <taxon>Pedobacter</taxon>
    </lineage>
</organism>